<evidence type="ECO:0000313" key="1">
    <source>
        <dbReference type="EMBL" id="GGF04603.1"/>
    </source>
</evidence>
<dbReference type="RefSeq" id="WP_072929460.1">
    <property type="nucleotide sequence ID" value="NZ_BMFL01000014.1"/>
</dbReference>
<dbReference type="AlphaFoldDB" id="A0A1M6TX22"/>
<evidence type="ECO:0000313" key="4">
    <source>
        <dbReference type="Proteomes" id="UP000650994"/>
    </source>
</evidence>
<dbReference type="EMBL" id="FRBH01000002">
    <property type="protein sequence ID" value="SHK61444.1"/>
    <property type="molecule type" value="Genomic_DNA"/>
</dbReference>
<dbReference type="EMBL" id="BMFL01000014">
    <property type="protein sequence ID" value="GGF04603.1"/>
    <property type="molecule type" value="Genomic_DNA"/>
</dbReference>
<sequence>MNYFKFSEQEKNNLSTISQFNNHCFKIRGNHTAYDQYRFIDNPFSDKSYDFLYGVEKDDKYIAQMLTTPGALTFNENIIPAFWGQDYIVLEEYRGGGIGKGLSDFYLKKDYYIAVGFSEKSAIIHQKMGAKKIGYLDFYEKWGSNFSKLKFIFQRGLKIKAKSTDLYTLPKSIGEFELVESVEQIQLPNLNWNKNTIETIRNKEFLKWRFFYRKNRYFLYQSKSTNKSENNIYFVVKPYFYKGVNWLRVIDYRYKIDKKNQFELLLNAIEKLRNELNLYGILISSSLEKSNQILEKNNFKITNHEVVLSTYPFQYNETNNTNNFFMISFADSDMDMHSNQGKFNYE</sequence>
<dbReference type="Proteomes" id="UP000184120">
    <property type="component" value="Unassembled WGS sequence"/>
</dbReference>
<reference evidence="3" key="2">
    <citation type="submission" date="2016-11" db="EMBL/GenBank/DDBJ databases">
        <authorList>
            <person name="Varghese N."/>
            <person name="Submissions S."/>
        </authorList>
    </citation>
    <scope>NUCLEOTIDE SEQUENCE [LARGE SCALE GENOMIC DNA]</scope>
    <source>
        <strain evidence="3">DSM 27989</strain>
    </source>
</reference>
<evidence type="ECO:0000313" key="3">
    <source>
        <dbReference type="Proteomes" id="UP000184120"/>
    </source>
</evidence>
<gene>
    <name evidence="1" type="ORF">GCM10010984_22390</name>
    <name evidence="2" type="ORF">SAMN05443634_102122</name>
</gene>
<dbReference type="STRING" id="1434701.SAMN05443634_102122"/>
<reference evidence="1" key="5">
    <citation type="submission" date="2024-05" db="EMBL/GenBank/DDBJ databases">
        <authorList>
            <person name="Sun Q."/>
            <person name="Zhou Y."/>
        </authorList>
    </citation>
    <scope>NUCLEOTIDE SEQUENCE</scope>
    <source>
        <strain evidence="1">CGMCC 1.12707</strain>
    </source>
</reference>
<name>A0A1M6TX22_9FLAO</name>
<protein>
    <recommendedName>
        <fullName evidence="5">Acetyltransferase (GNAT) domain-containing protein</fullName>
    </recommendedName>
</protein>
<proteinExistence type="predicted"/>
<reference evidence="1" key="1">
    <citation type="journal article" date="2014" name="Int. J. Syst. Evol. Microbiol.">
        <title>Complete genome of a new Firmicutes species belonging to the dominant human colonic microbiota ('Ruminococcus bicirculans') reveals two chromosomes and a selective capacity to utilize plant glucans.</title>
        <authorList>
            <consortium name="NISC Comparative Sequencing Program"/>
            <person name="Wegmann U."/>
            <person name="Louis P."/>
            <person name="Goesmann A."/>
            <person name="Henrissat B."/>
            <person name="Duncan S.H."/>
            <person name="Flint H.J."/>
        </authorList>
    </citation>
    <scope>NUCLEOTIDE SEQUENCE</scope>
    <source>
        <strain evidence="1">CGMCC 1.12707</strain>
    </source>
</reference>
<evidence type="ECO:0008006" key="5">
    <source>
        <dbReference type="Google" id="ProtNLM"/>
    </source>
</evidence>
<dbReference type="SUPFAM" id="SSF55729">
    <property type="entry name" value="Acyl-CoA N-acyltransferases (Nat)"/>
    <property type="match status" value="1"/>
</dbReference>
<keyword evidence="4" id="KW-1185">Reference proteome</keyword>
<reference evidence="2" key="3">
    <citation type="submission" date="2016-11" db="EMBL/GenBank/DDBJ databases">
        <authorList>
            <person name="Jaros S."/>
            <person name="Januszkiewicz K."/>
            <person name="Wedrychowicz H."/>
        </authorList>
    </citation>
    <scope>NUCLEOTIDE SEQUENCE [LARGE SCALE GENOMIC DNA]</scope>
    <source>
        <strain evidence="2">DSM 27989</strain>
    </source>
</reference>
<dbReference type="OrthoDB" id="9795206at2"/>
<reference evidence="4" key="4">
    <citation type="journal article" date="2019" name="Int. J. Syst. Evol. Microbiol.">
        <title>The Global Catalogue of Microorganisms (GCM) 10K type strain sequencing project: providing services to taxonomists for standard genome sequencing and annotation.</title>
        <authorList>
            <consortium name="The Broad Institute Genomics Platform"/>
            <consortium name="The Broad Institute Genome Sequencing Center for Infectious Disease"/>
            <person name="Wu L."/>
            <person name="Ma J."/>
        </authorList>
    </citation>
    <scope>NUCLEOTIDE SEQUENCE [LARGE SCALE GENOMIC DNA]</scope>
    <source>
        <strain evidence="4">CGMCC 1.12707</strain>
    </source>
</reference>
<accession>A0A1M6TX22</accession>
<dbReference type="Proteomes" id="UP000650994">
    <property type="component" value="Unassembled WGS sequence"/>
</dbReference>
<dbReference type="Gene3D" id="3.40.630.30">
    <property type="match status" value="1"/>
</dbReference>
<evidence type="ECO:0000313" key="2">
    <source>
        <dbReference type="EMBL" id="SHK61444.1"/>
    </source>
</evidence>
<dbReference type="InterPro" id="IPR016181">
    <property type="entry name" value="Acyl_CoA_acyltransferase"/>
</dbReference>
<organism evidence="2 3">
    <name type="scientific">Chishuiella changwenlii</name>
    <dbReference type="NCBI Taxonomy" id="1434701"/>
    <lineage>
        <taxon>Bacteria</taxon>
        <taxon>Pseudomonadati</taxon>
        <taxon>Bacteroidota</taxon>
        <taxon>Flavobacteriia</taxon>
        <taxon>Flavobacteriales</taxon>
        <taxon>Weeksellaceae</taxon>
        <taxon>Chishuiella</taxon>
    </lineage>
</organism>